<protein>
    <submittedName>
        <fullName evidence="1">Uncharacterized protein</fullName>
    </submittedName>
</protein>
<dbReference type="EMBL" id="CM046393">
    <property type="protein sequence ID" value="KAI8552638.1"/>
    <property type="molecule type" value="Genomic_DNA"/>
</dbReference>
<accession>A0ACC0NJI0</accession>
<evidence type="ECO:0000313" key="2">
    <source>
        <dbReference type="Proteomes" id="UP001062846"/>
    </source>
</evidence>
<reference evidence="1" key="1">
    <citation type="submission" date="2022-02" db="EMBL/GenBank/DDBJ databases">
        <title>Plant Genome Project.</title>
        <authorList>
            <person name="Zhang R.-G."/>
        </authorList>
    </citation>
    <scope>NUCLEOTIDE SEQUENCE</scope>
    <source>
        <strain evidence="1">AT1</strain>
    </source>
</reference>
<sequence>MLAFIKHQKPTEKMKANGFQFYYLCFLLFLCFSSALSLGNFIGEEGEDIYRSQFPDGFLFGTSTSSYQIEGAYLEDGKRLNNWDFFNHRKGNIDGDNGDVADDHYHRYLEDIEILHSLGANSYRFSLSWARILPTGGRFGGVNPTGVSFYNKILDNLLLKVLNLILLASYVVCVVIRKDFVYFAETCFTSFGDRVKYWITINEPNLFALKAYMTGSYPPAHCSEPFGNCPVGNSDVEPLIVMHNMILAHAKAVKLYRDNFQKNQGGFMGIVVTATMALDPLVFGDYPSEMRHYHGKELPSFSAEEKEYVKGSIDFIGLNHYSTSYAKDCLYSSCPSGGDRAIQGFAYTTGERNGVLIGDLTGMANFFVVPRGMEEIVNYVKDRYHNKPMYVLENGYSPPRKQEVQVQEVMNDVKRIEFHKAYLASLARSIRDGADVRGYFVWTLMDSYEWVEGYNITFGLYYIDRKTLERTPKQSALCQTPACFLIENLRPKMKDKSLQFYYFCFLLFLCFSPAHSLVRNCSTGEEGEDINRSQFPDGFFFGTATSSYQIEGAFLEDGKRLNNWDVFNHREGNINGENGDVADDHYHRYLEDIEILQSLGVNSYRFSISWARILPRAKFGRVNPAGVSFYNKILDSLLLKGIEPFVTIHHHDFPQELEQRYGSWLSPLMQEDFVYFAETCFKSFGDRVKHWITINEPNLFADMAYIRGRYPPAHCSEPFGSCPIGNSDVEPLLAMHNMLLAHGKAAKLYRDHFQTGMANFFVVPRGMEEIVNYVKDRYHNKPMYVLENGYSPPNQEVQEQEVLNDVKRIEFHKAYLASLAGSIRNGADVRGYFVWTLMDNYEWVDGYGRTFGLYYIDRKTLRRTPKQSALCFNEELEGEDIERSEFPDDFFFGTSTSSYQIEGAYHQDGKRLSNWDVFTHTQGGQRNGANGDVANDHYHRYLEDIAMTNSLGVNAYRFSISWTRVLPRGRFGAVNPRGVTFYNDIIDNLLLQGIEPFVTINHNDFPQELEERYGSWLSPLMQEDFVHFAKTCFESFGDRVKYWITINEPNLFAALAYKEGMFPPSHCSEPYGNCSIGNSTKEPLISMHNMLLAHARAVKLYREHFQGGSIGIVAYADMYEPLTDDDLDREAASRVLAFNLAWVFDPLSWGDYPPEMRRYHGNELPRFSAEERNYVKGSIDFIGINHYSTLYAKDCIHSGCNFQGNGHVIGFSYVTGERNGVPIGEPAGMEGMYVVPRGMEKIIEYLKKRYHNKPTFVLENGYAQVRQDIQVQDSLFDLKRVEFHKAYLASLARAIRNGADVRGYFIWTLMDDFEWLDGYNVGFGLYYVDRKSLQRIPKLSANWYKNFLTNNSLNDEEVVIISPRRSSTFRSRKIEGAYLEDGKRLNNWDFFNHWEGTVNGDVADDHYHRYLLKIKIDRVSIYAGIEPFVTINQEDFPQELEERYGSWFSPLMQEDFVYFAETCFKSFGDRVKYWVTINEPNLFADSAYLTGSYPPAHCSEPFGNCPVGNSDVEPLVAMHNMILAHAKAVKLYRNNFQKRQGGVMGINVATTMYEPLTENELDLKAANRALAFDVAWALDPLVFGDYPSEMRRYHEKELRSFSAEEKEYVKGSIDFIGLNHYSTSYAKDCIYSSCPLGADRPIRGFLTTTEYRDGVPIGDLTGVSTFFVVPRGMEEIVNYLKDRYHNKPMYVLENGYSPPNQEALNDVKRIEFHKVYLASLARSIRNGANVRGYFIWTLMDDYEWAAGYGLTFGLYYIDRQTLKRTPKQSASWYRSFLTNTSSCQKEEVMRSSFGNNTVIASRVQAKAASM</sequence>
<name>A0ACC0NJI0_RHOML</name>
<proteinExistence type="predicted"/>
<organism evidence="1 2">
    <name type="scientific">Rhododendron molle</name>
    <name type="common">Chinese azalea</name>
    <name type="synonym">Azalea mollis</name>
    <dbReference type="NCBI Taxonomy" id="49168"/>
    <lineage>
        <taxon>Eukaryota</taxon>
        <taxon>Viridiplantae</taxon>
        <taxon>Streptophyta</taxon>
        <taxon>Embryophyta</taxon>
        <taxon>Tracheophyta</taxon>
        <taxon>Spermatophyta</taxon>
        <taxon>Magnoliopsida</taxon>
        <taxon>eudicotyledons</taxon>
        <taxon>Gunneridae</taxon>
        <taxon>Pentapetalae</taxon>
        <taxon>asterids</taxon>
        <taxon>Ericales</taxon>
        <taxon>Ericaceae</taxon>
        <taxon>Ericoideae</taxon>
        <taxon>Rhodoreae</taxon>
        <taxon>Rhododendron</taxon>
    </lineage>
</organism>
<keyword evidence="2" id="KW-1185">Reference proteome</keyword>
<gene>
    <name evidence="1" type="ORF">RHMOL_Rhmol06G0282200</name>
</gene>
<evidence type="ECO:0000313" key="1">
    <source>
        <dbReference type="EMBL" id="KAI8552638.1"/>
    </source>
</evidence>
<dbReference type="Proteomes" id="UP001062846">
    <property type="component" value="Chromosome 6"/>
</dbReference>
<comment type="caution">
    <text evidence="1">The sequence shown here is derived from an EMBL/GenBank/DDBJ whole genome shotgun (WGS) entry which is preliminary data.</text>
</comment>